<evidence type="ECO:0000256" key="8">
    <source>
        <dbReference type="ARBA" id="ARBA00022968"/>
    </source>
</evidence>
<evidence type="ECO:0000256" key="6">
    <source>
        <dbReference type="ARBA" id="ARBA00022723"/>
    </source>
</evidence>
<keyword evidence="13" id="KW-0325">Glycoprotein</keyword>
<evidence type="ECO:0000256" key="1">
    <source>
        <dbReference type="ARBA" id="ARBA00004323"/>
    </source>
</evidence>
<accession>A0ABW5NIP5</accession>
<gene>
    <name evidence="15" type="ORF">ACFSQ3_05090</name>
</gene>
<keyword evidence="4" id="KW-0808">Transferase</keyword>
<keyword evidence="5" id="KW-0812">Transmembrane</keyword>
<dbReference type="InterPro" id="IPR003406">
    <property type="entry name" value="Glyco_trans_14"/>
</dbReference>
<protein>
    <recommendedName>
        <fullName evidence="14">Peptide O-xylosyltransferase</fullName>
    </recommendedName>
</protein>
<keyword evidence="10" id="KW-0333">Golgi apparatus</keyword>
<reference evidence="16" key="1">
    <citation type="journal article" date="2019" name="Int. J. Syst. Evol. Microbiol.">
        <title>The Global Catalogue of Microorganisms (GCM) 10K type strain sequencing project: providing services to taxonomists for standard genome sequencing and annotation.</title>
        <authorList>
            <consortium name="The Broad Institute Genomics Platform"/>
            <consortium name="The Broad Institute Genome Sequencing Center for Infectious Disease"/>
            <person name="Wu L."/>
            <person name="Ma J."/>
        </authorList>
    </citation>
    <scope>NUCLEOTIDE SEQUENCE [LARGE SCALE GENOMIC DNA]</scope>
    <source>
        <strain evidence="16">KCTC 42248</strain>
    </source>
</reference>
<dbReference type="RefSeq" id="WP_380868121.1">
    <property type="nucleotide sequence ID" value="NZ_JBHUMA010000004.1"/>
</dbReference>
<evidence type="ECO:0000256" key="3">
    <source>
        <dbReference type="ARBA" id="ARBA00022676"/>
    </source>
</evidence>
<evidence type="ECO:0000256" key="2">
    <source>
        <dbReference type="ARBA" id="ARBA00004648"/>
    </source>
</evidence>
<evidence type="ECO:0000256" key="11">
    <source>
        <dbReference type="ARBA" id="ARBA00023136"/>
    </source>
</evidence>
<dbReference type="Proteomes" id="UP001597393">
    <property type="component" value="Unassembled WGS sequence"/>
</dbReference>
<keyword evidence="6" id="KW-0479">Metal-binding</keyword>
<evidence type="ECO:0000256" key="12">
    <source>
        <dbReference type="ARBA" id="ARBA00023157"/>
    </source>
</evidence>
<keyword evidence="3" id="KW-0328">Glycosyltransferase</keyword>
<evidence type="ECO:0000256" key="9">
    <source>
        <dbReference type="ARBA" id="ARBA00022989"/>
    </source>
</evidence>
<evidence type="ECO:0000256" key="4">
    <source>
        <dbReference type="ARBA" id="ARBA00022679"/>
    </source>
</evidence>
<proteinExistence type="predicted"/>
<keyword evidence="7" id="KW-0256">Endoplasmic reticulum</keyword>
<dbReference type="PANTHER" id="PTHR46025:SF3">
    <property type="entry name" value="XYLOSYLTRANSFERASE OXT"/>
    <property type="match status" value="1"/>
</dbReference>
<evidence type="ECO:0000256" key="7">
    <source>
        <dbReference type="ARBA" id="ARBA00022824"/>
    </source>
</evidence>
<name>A0ABW5NIP5_9SPHI</name>
<evidence type="ECO:0000256" key="13">
    <source>
        <dbReference type="ARBA" id="ARBA00023180"/>
    </source>
</evidence>
<keyword evidence="8" id="KW-0735">Signal-anchor</keyword>
<dbReference type="InterPro" id="IPR043538">
    <property type="entry name" value="XYLT"/>
</dbReference>
<dbReference type="EMBL" id="JBHUMA010000004">
    <property type="protein sequence ID" value="MFD2598320.1"/>
    <property type="molecule type" value="Genomic_DNA"/>
</dbReference>
<keyword evidence="12" id="KW-1015">Disulfide bond</keyword>
<sequence>MDQEVYSVISEKMENRHAYLILSHDNFSVLQALISALDDARNDIYIHFDKKVAHLPTLQVANSQIIILENRIDVRWGHTNMLEAEFNLLQSAIRKNPHYTHYHIISGTHLPLQTKDNLHSFFEKSDISLFMKMETSEKEIDLKLRNFNLFIKNFASSNATKKRITQLLWLAMIKTQKWLHIKRHSKSSFVKTSQWCSLTQEAVETLIKNQAKIASKYRWTFCADEFFVASSIKDYLGAEKISYIDNMLKCEFEGTSPKIYTLKDWSELKQSNFLFARKFSENHLDIVEKITSNLIKTEHYKHG</sequence>
<evidence type="ECO:0000256" key="5">
    <source>
        <dbReference type="ARBA" id="ARBA00022692"/>
    </source>
</evidence>
<evidence type="ECO:0000313" key="16">
    <source>
        <dbReference type="Proteomes" id="UP001597393"/>
    </source>
</evidence>
<evidence type="ECO:0000313" key="15">
    <source>
        <dbReference type="EMBL" id="MFD2598320.1"/>
    </source>
</evidence>
<comment type="subcellular location">
    <subcellularLocation>
        <location evidence="2">Endoplasmic reticulum membrane</location>
        <topology evidence="2">Single-pass type II membrane protein</topology>
    </subcellularLocation>
    <subcellularLocation>
        <location evidence="1">Golgi apparatus membrane</location>
        <topology evidence="1">Single-pass type II membrane protein</topology>
    </subcellularLocation>
</comment>
<evidence type="ECO:0000256" key="14">
    <source>
        <dbReference type="ARBA" id="ARBA00042865"/>
    </source>
</evidence>
<keyword evidence="16" id="KW-1185">Reference proteome</keyword>
<comment type="caution">
    <text evidence="15">The sequence shown here is derived from an EMBL/GenBank/DDBJ whole genome shotgun (WGS) entry which is preliminary data.</text>
</comment>
<keyword evidence="11" id="KW-0472">Membrane</keyword>
<evidence type="ECO:0000256" key="10">
    <source>
        <dbReference type="ARBA" id="ARBA00023034"/>
    </source>
</evidence>
<dbReference type="Pfam" id="PF02485">
    <property type="entry name" value="Branch"/>
    <property type="match status" value="1"/>
</dbReference>
<organism evidence="15 16">
    <name type="scientific">Sphingobacterium corticis</name>
    <dbReference type="NCBI Taxonomy" id="1812823"/>
    <lineage>
        <taxon>Bacteria</taxon>
        <taxon>Pseudomonadati</taxon>
        <taxon>Bacteroidota</taxon>
        <taxon>Sphingobacteriia</taxon>
        <taxon>Sphingobacteriales</taxon>
        <taxon>Sphingobacteriaceae</taxon>
        <taxon>Sphingobacterium</taxon>
    </lineage>
</organism>
<dbReference type="PANTHER" id="PTHR46025">
    <property type="entry name" value="XYLOSYLTRANSFERASE OXT"/>
    <property type="match status" value="1"/>
</dbReference>
<keyword evidence="9" id="KW-1133">Transmembrane helix</keyword>